<dbReference type="InterPro" id="IPR002915">
    <property type="entry name" value="DeoC/FbaB/LacD_aldolase"/>
</dbReference>
<reference evidence="4 5" key="1">
    <citation type="submission" date="2017-05" db="EMBL/GenBank/DDBJ databases">
        <title>Vagococcus spp. assemblies.</title>
        <authorList>
            <person name="Gulvik C.A."/>
        </authorList>
    </citation>
    <scope>NUCLEOTIDE SEQUENCE [LARGE SCALE GENOMIC DNA]</scope>
    <source>
        <strain evidence="4 5">SS1995</strain>
    </source>
</reference>
<dbReference type="OrthoDB" id="9778711at2"/>
<dbReference type="PIRSF" id="PIRSF001357">
    <property type="entry name" value="DeoC"/>
    <property type="match status" value="1"/>
</dbReference>
<proteinExistence type="predicted"/>
<accession>A0A430A2H1</accession>
<dbReference type="EMBL" id="NGJS01000001">
    <property type="protein sequence ID" value="RSU00640.1"/>
    <property type="molecule type" value="Genomic_DNA"/>
</dbReference>
<dbReference type="Proteomes" id="UP000287857">
    <property type="component" value="Unassembled WGS sequence"/>
</dbReference>
<dbReference type="AlphaFoldDB" id="A0A430A2H1"/>
<evidence type="ECO:0000313" key="5">
    <source>
        <dbReference type="Proteomes" id="UP000287857"/>
    </source>
</evidence>
<organism evidence="4 5">
    <name type="scientific">Vagococcus vulneris</name>
    <dbReference type="NCBI Taxonomy" id="1977869"/>
    <lineage>
        <taxon>Bacteria</taxon>
        <taxon>Bacillati</taxon>
        <taxon>Bacillota</taxon>
        <taxon>Bacilli</taxon>
        <taxon>Lactobacillales</taxon>
        <taxon>Enterococcaceae</taxon>
        <taxon>Vagococcus</taxon>
    </lineage>
</organism>
<dbReference type="NCBIfam" id="TIGR00126">
    <property type="entry name" value="deoC"/>
    <property type="match status" value="1"/>
</dbReference>
<dbReference type="SUPFAM" id="SSF51569">
    <property type="entry name" value="Aldolase"/>
    <property type="match status" value="1"/>
</dbReference>
<sequence length="222" mass="24483">MVNTFQFSQMLDCTLSHAGATLEDTLELIEYAKDHQFYSVIGPRCFVPLMVEKLRGSDTLVGAGCCFPAGHDPTEIKASYAKYLVEQGAKEIDMVLNIGYLKGKMYREASRDINTVKQAIGPTIPLKCIIETPVLSNQEIREASCLLIDTKADYIKTATGLSGNTTLSHIKLISDEVRGRIPIKAAGGIRDKDTVYKMKELGVSRFGISFNNAKKIIQSLEE</sequence>
<evidence type="ECO:0000256" key="2">
    <source>
        <dbReference type="ARBA" id="ARBA00023270"/>
    </source>
</evidence>
<dbReference type="Pfam" id="PF01791">
    <property type="entry name" value="DeoC"/>
    <property type="match status" value="1"/>
</dbReference>
<comment type="caution">
    <text evidence="4">The sequence shown here is derived from an EMBL/GenBank/DDBJ whole genome shotgun (WGS) entry which is preliminary data.</text>
</comment>
<dbReference type="GO" id="GO:0004139">
    <property type="term" value="F:deoxyribose-phosphate aldolase activity"/>
    <property type="evidence" value="ECO:0007669"/>
    <property type="project" value="UniProtKB-UniRule"/>
</dbReference>
<dbReference type="InterPro" id="IPR011343">
    <property type="entry name" value="DeoC"/>
</dbReference>
<dbReference type="PANTHER" id="PTHR10889">
    <property type="entry name" value="DEOXYRIBOSE-PHOSPHATE ALDOLASE"/>
    <property type="match status" value="1"/>
</dbReference>
<dbReference type="GO" id="GO:0005737">
    <property type="term" value="C:cytoplasm"/>
    <property type="evidence" value="ECO:0007669"/>
    <property type="project" value="InterPro"/>
</dbReference>
<dbReference type="PANTHER" id="PTHR10889:SF1">
    <property type="entry name" value="DEOXYRIBOSE-PHOSPHATE ALDOLASE"/>
    <property type="match status" value="1"/>
</dbReference>
<dbReference type="RefSeq" id="WP_002350301.1">
    <property type="nucleotide sequence ID" value="NZ_NGJS01000001.1"/>
</dbReference>
<dbReference type="GO" id="GO:0016052">
    <property type="term" value="P:carbohydrate catabolic process"/>
    <property type="evidence" value="ECO:0007669"/>
    <property type="project" value="TreeGrafter"/>
</dbReference>
<keyword evidence="2" id="KW-0704">Schiff base</keyword>
<dbReference type="GO" id="GO:0009264">
    <property type="term" value="P:deoxyribonucleotide catabolic process"/>
    <property type="evidence" value="ECO:0007669"/>
    <property type="project" value="UniProtKB-UniRule"/>
</dbReference>
<evidence type="ECO:0000256" key="3">
    <source>
        <dbReference type="NCBIfam" id="TIGR00126"/>
    </source>
</evidence>
<keyword evidence="5" id="KW-1185">Reference proteome</keyword>
<dbReference type="EC" id="4.1.2.4" evidence="3"/>
<evidence type="ECO:0000256" key="1">
    <source>
        <dbReference type="ARBA" id="ARBA00022490"/>
    </source>
</evidence>
<dbReference type="SMART" id="SM01133">
    <property type="entry name" value="DeoC"/>
    <property type="match status" value="1"/>
</dbReference>
<dbReference type="Gene3D" id="3.20.20.70">
    <property type="entry name" value="Aldolase class I"/>
    <property type="match status" value="1"/>
</dbReference>
<evidence type="ECO:0000313" key="4">
    <source>
        <dbReference type="EMBL" id="RSU00640.1"/>
    </source>
</evidence>
<dbReference type="InterPro" id="IPR013785">
    <property type="entry name" value="Aldolase_TIM"/>
</dbReference>
<keyword evidence="1" id="KW-0963">Cytoplasm</keyword>
<gene>
    <name evidence="4" type="ORF">CBF37_01105</name>
</gene>
<protein>
    <recommendedName>
        <fullName evidence="3">Deoxyribose-phosphate aldolase</fullName>
        <ecNumber evidence="3">4.1.2.4</ecNumber>
    </recommendedName>
</protein>
<name>A0A430A2H1_9ENTE</name>